<dbReference type="InterPro" id="IPR050821">
    <property type="entry name" value="Cytosolic_carboxypeptidase"/>
</dbReference>
<feature type="active site" description="Proton donor/acceptor" evidence="2">
    <location>
        <position position="331"/>
    </location>
</feature>
<comment type="similarity">
    <text evidence="2">Belongs to the peptidase M14 family.</text>
</comment>
<reference evidence="4" key="1">
    <citation type="journal article" date="2014" name="Int. J. Syst. Evol. Microbiol.">
        <title>Complete genome sequence of Corynebacterium casei LMG S-19264T (=DSM 44701T), isolated from a smear-ripened cheese.</title>
        <authorList>
            <consortium name="US DOE Joint Genome Institute (JGI-PGF)"/>
            <person name="Walter F."/>
            <person name="Albersmeier A."/>
            <person name="Kalinowski J."/>
            <person name="Ruckert C."/>
        </authorList>
    </citation>
    <scope>NUCLEOTIDE SEQUENCE</scope>
    <source>
        <strain evidence="4">KCTC 32296</strain>
    </source>
</reference>
<evidence type="ECO:0000256" key="1">
    <source>
        <dbReference type="ARBA" id="ARBA00001947"/>
    </source>
</evidence>
<organism evidence="4 5">
    <name type="scientific">Asticcacaulis endophyticus</name>
    <dbReference type="NCBI Taxonomy" id="1395890"/>
    <lineage>
        <taxon>Bacteria</taxon>
        <taxon>Pseudomonadati</taxon>
        <taxon>Pseudomonadota</taxon>
        <taxon>Alphaproteobacteria</taxon>
        <taxon>Caulobacterales</taxon>
        <taxon>Caulobacteraceae</taxon>
        <taxon>Asticcacaulis</taxon>
    </lineage>
</organism>
<dbReference type="Proteomes" id="UP000662572">
    <property type="component" value="Unassembled WGS sequence"/>
</dbReference>
<dbReference type="GO" id="GO:0004181">
    <property type="term" value="F:metallocarboxypeptidase activity"/>
    <property type="evidence" value="ECO:0007669"/>
    <property type="project" value="InterPro"/>
</dbReference>
<reference evidence="4" key="2">
    <citation type="submission" date="2020-09" db="EMBL/GenBank/DDBJ databases">
        <authorList>
            <person name="Sun Q."/>
            <person name="Kim S."/>
        </authorList>
    </citation>
    <scope>NUCLEOTIDE SEQUENCE</scope>
    <source>
        <strain evidence="4">KCTC 32296</strain>
    </source>
</reference>
<dbReference type="Pfam" id="PF18027">
    <property type="entry name" value="Pepdidase_M14_N"/>
    <property type="match status" value="1"/>
</dbReference>
<dbReference type="PROSITE" id="PS52035">
    <property type="entry name" value="PEPTIDASE_M14"/>
    <property type="match status" value="1"/>
</dbReference>
<dbReference type="Gene3D" id="3.40.630.10">
    <property type="entry name" value="Zn peptidases"/>
    <property type="match status" value="1"/>
</dbReference>
<keyword evidence="5" id="KW-1185">Reference proteome</keyword>
<comment type="caution">
    <text evidence="4">The sequence shown here is derived from an EMBL/GenBank/DDBJ whole genome shotgun (WGS) entry which is preliminary data.</text>
</comment>
<dbReference type="EMBL" id="BMZB01000001">
    <property type="protein sequence ID" value="GGZ26581.1"/>
    <property type="molecule type" value="Genomic_DNA"/>
</dbReference>
<evidence type="ECO:0000313" key="4">
    <source>
        <dbReference type="EMBL" id="GGZ26581.1"/>
    </source>
</evidence>
<dbReference type="PANTHER" id="PTHR12756:SF11">
    <property type="entry name" value="CYTOSOLIC CARBOXYPEPTIDASE 1"/>
    <property type="match status" value="1"/>
</dbReference>
<feature type="domain" description="Peptidase M14" evidence="3">
    <location>
        <begin position="111"/>
        <end position="367"/>
    </location>
</feature>
<evidence type="ECO:0000259" key="3">
    <source>
        <dbReference type="PROSITE" id="PS52035"/>
    </source>
</evidence>
<evidence type="ECO:0000256" key="2">
    <source>
        <dbReference type="PROSITE-ProRule" id="PRU01379"/>
    </source>
</evidence>
<dbReference type="GO" id="GO:0008270">
    <property type="term" value="F:zinc ion binding"/>
    <property type="evidence" value="ECO:0007669"/>
    <property type="project" value="InterPro"/>
</dbReference>
<dbReference type="CDD" id="cd06234">
    <property type="entry name" value="M14_PaCCP-like"/>
    <property type="match status" value="1"/>
</dbReference>
<dbReference type="PANTHER" id="PTHR12756">
    <property type="entry name" value="CYTOSOLIC CARBOXYPEPTIDASE"/>
    <property type="match status" value="1"/>
</dbReference>
<protein>
    <recommendedName>
        <fullName evidence="3">Peptidase M14 domain-containing protein</fullName>
    </recommendedName>
</protein>
<sequence>MALAVSSDFDGGNIEVVAIDGAQADLRIRKDSRAGWSQWFYFRVDCEAGQPLTLTLKDVDQCSYPGGWDNYRARVSEDGQVWRQCDTRYENGDLIISYTPQTPAVWFAYFAPYGLNRHEELLHRAAGAGAKLDIIGHSTEGRPISRLRFGNGRKKVWFLGRQHSGETMASWWMEGAVAHLMKTSDPEVVELLSKATIYLVPLVNIDGAFHGNLRANAAGLDLNRQWHIPPENAPEVAAILKSMDDTGVDFMMDVHGDEAIPHVFMDGCDIDVKSTPAQKTGCQDYYAALLKASPAFQTVHGYPPNFGGDDAPTICARAVPRRYGCVGMTLEMPFKDSLDVSDPEQGWSPQASADLGAACLKALSVVI</sequence>
<dbReference type="InterPro" id="IPR000834">
    <property type="entry name" value="Peptidase_M14"/>
</dbReference>
<evidence type="ECO:0000313" key="5">
    <source>
        <dbReference type="Proteomes" id="UP000662572"/>
    </source>
</evidence>
<dbReference type="AlphaFoldDB" id="A0A918UQA1"/>
<dbReference type="InterPro" id="IPR040626">
    <property type="entry name" value="Pepdidase_M14_N"/>
</dbReference>
<dbReference type="GO" id="GO:0006508">
    <property type="term" value="P:proteolysis"/>
    <property type="evidence" value="ECO:0007669"/>
    <property type="project" value="InterPro"/>
</dbReference>
<dbReference type="SMART" id="SM00631">
    <property type="entry name" value="Zn_pept"/>
    <property type="match status" value="1"/>
</dbReference>
<dbReference type="Pfam" id="PF00246">
    <property type="entry name" value="Peptidase_M14"/>
    <property type="match status" value="1"/>
</dbReference>
<dbReference type="Gene3D" id="2.60.40.3120">
    <property type="match status" value="1"/>
</dbReference>
<comment type="cofactor">
    <cofactor evidence="1">
        <name>Zn(2+)</name>
        <dbReference type="ChEBI" id="CHEBI:29105"/>
    </cofactor>
</comment>
<accession>A0A918UQA1</accession>
<name>A0A918UQA1_9CAUL</name>
<dbReference type="SUPFAM" id="SSF53187">
    <property type="entry name" value="Zn-dependent exopeptidases"/>
    <property type="match status" value="1"/>
</dbReference>
<proteinExistence type="inferred from homology"/>
<dbReference type="RefSeq" id="WP_189485268.1">
    <property type="nucleotide sequence ID" value="NZ_BMZB01000001.1"/>
</dbReference>
<gene>
    <name evidence="4" type="ORF">GCM10011273_10170</name>
</gene>